<dbReference type="PANTHER" id="PTHR15427:SF33">
    <property type="entry name" value="COLLAGEN IV NC1 DOMAIN-CONTAINING PROTEIN"/>
    <property type="match status" value="1"/>
</dbReference>
<keyword evidence="5" id="KW-1185">Reference proteome</keyword>
<evidence type="ECO:0000313" key="4">
    <source>
        <dbReference type="EMBL" id="KAH3773525.1"/>
    </source>
</evidence>
<dbReference type="Pfam" id="PF00386">
    <property type="entry name" value="C1q"/>
    <property type="match status" value="1"/>
</dbReference>
<dbReference type="AlphaFoldDB" id="A0A9D4IGS1"/>
<dbReference type="GO" id="GO:0005581">
    <property type="term" value="C:collagen trimer"/>
    <property type="evidence" value="ECO:0007669"/>
    <property type="project" value="UniProtKB-KW"/>
</dbReference>
<evidence type="ECO:0000256" key="1">
    <source>
        <dbReference type="ARBA" id="ARBA00004613"/>
    </source>
</evidence>
<feature type="domain" description="C1q" evidence="3">
    <location>
        <begin position="1"/>
        <end position="133"/>
    </location>
</feature>
<reference evidence="4" key="1">
    <citation type="journal article" date="2019" name="bioRxiv">
        <title>The Genome of the Zebra Mussel, Dreissena polymorpha: A Resource for Invasive Species Research.</title>
        <authorList>
            <person name="McCartney M.A."/>
            <person name="Auch B."/>
            <person name="Kono T."/>
            <person name="Mallez S."/>
            <person name="Zhang Y."/>
            <person name="Obille A."/>
            <person name="Becker A."/>
            <person name="Abrahante J.E."/>
            <person name="Garbe J."/>
            <person name="Badalamenti J.P."/>
            <person name="Herman A."/>
            <person name="Mangelson H."/>
            <person name="Liachko I."/>
            <person name="Sullivan S."/>
            <person name="Sone E.D."/>
            <person name="Koren S."/>
            <person name="Silverstein K.A.T."/>
            <person name="Beckman K.B."/>
            <person name="Gohl D.M."/>
        </authorList>
    </citation>
    <scope>NUCLEOTIDE SEQUENCE</scope>
    <source>
        <strain evidence="4">Duluth1</strain>
        <tissue evidence="4">Whole animal</tissue>
    </source>
</reference>
<dbReference type="InterPro" id="IPR050392">
    <property type="entry name" value="Collagen/C1q_domain"/>
</dbReference>
<dbReference type="Proteomes" id="UP000828390">
    <property type="component" value="Unassembled WGS sequence"/>
</dbReference>
<evidence type="ECO:0000259" key="3">
    <source>
        <dbReference type="PROSITE" id="PS50871"/>
    </source>
</evidence>
<organism evidence="4 5">
    <name type="scientific">Dreissena polymorpha</name>
    <name type="common">Zebra mussel</name>
    <name type="synonym">Mytilus polymorpha</name>
    <dbReference type="NCBI Taxonomy" id="45954"/>
    <lineage>
        <taxon>Eukaryota</taxon>
        <taxon>Metazoa</taxon>
        <taxon>Spiralia</taxon>
        <taxon>Lophotrochozoa</taxon>
        <taxon>Mollusca</taxon>
        <taxon>Bivalvia</taxon>
        <taxon>Autobranchia</taxon>
        <taxon>Heteroconchia</taxon>
        <taxon>Euheterodonta</taxon>
        <taxon>Imparidentia</taxon>
        <taxon>Neoheterodontei</taxon>
        <taxon>Myida</taxon>
        <taxon>Dreissenoidea</taxon>
        <taxon>Dreissenidae</taxon>
        <taxon>Dreissena</taxon>
    </lineage>
</organism>
<dbReference type="PRINTS" id="PR00007">
    <property type="entry name" value="COMPLEMNTC1Q"/>
</dbReference>
<dbReference type="Gene3D" id="2.60.120.40">
    <property type="match status" value="1"/>
</dbReference>
<dbReference type="SMART" id="SM00110">
    <property type="entry name" value="C1Q"/>
    <property type="match status" value="1"/>
</dbReference>
<gene>
    <name evidence="4" type="ORF">DPMN_174887</name>
</gene>
<dbReference type="InterPro" id="IPR001073">
    <property type="entry name" value="C1q_dom"/>
</dbReference>
<dbReference type="SUPFAM" id="SSF49842">
    <property type="entry name" value="TNF-like"/>
    <property type="match status" value="1"/>
</dbReference>
<keyword evidence="2" id="KW-0964">Secreted</keyword>
<comment type="caution">
    <text evidence="4">The sequence shown here is derived from an EMBL/GenBank/DDBJ whole genome shotgun (WGS) entry which is preliminary data.</text>
</comment>
<evidence type="ECO:0000256" key="2">
    <source>
        <dbReference type="ARBA" id="ARBA00022525"/>
    </source>
</evidence>
<accession>A0A9D4IGS1</accession>
<comment type="subcellular location">
    <subcellularLocation>
        <location evidence="1">Secreted</location>
    </subcellularLocation>
</comment>
<dbReference type="PANTHER" id="PTHR15427">
    <property type="entry name" value="EMILIN ELASTIN MICROFIBRIL INTERFACE-LOCATED PROTEIN ELASTIN MICROFIBRIL INTERFACER"/>
    <property type="match status" value="1"/>
</dbReference>
<proteinExistence type="predicted"/>
<reference evidence="4" key="2">
    <citation type="submission" date="2020-11" db="EMBL/GenBank/DDBJ databases">
        <authorList>
            <person name="McCartney M.A."/>
            <person name="Auch B."/>
            <person name="Kono T."/>
            <person name="Mallez S."/>
            <person name="Becker A."/>
            <person name="Gohl D.M."/>
            <person name="Silverstein K.A.T."/>
            <person name="Koren S."/>
            <person name="Bechman K.B."/>
            <person name="Herman A."/>
            <person name="Abrahante J.E."/>
            <person name="Garbe J."/>
        </authorList>
    </citation>
    <scope>NUCLEOTIDE SEQUENCE</scope>
    <source>
        <strain evidence="4">Duluth1</strain>
        <tissue evidence="4">Whole animal</tissue>
    </source>
</reference>
<protein>
    <recommendedName>
        <fullName evidence="3">C1q domain-containing protein</fullName>
    </recommendedName>
</protein>
<name>A0A9D4IGS1_DREPO</name>
<dbReference type="InterPro" id="IPR008983">
    <property type="entry name" value="Tumour_necrosis_fac-like_dom"/>
</dbReference>
<dbReference type="EMBL" id="JAIWYP010000009">
    <property type="protein sequence ID" value="KAH3773525.1"/>
    <property type="molecule type" value="Genomic_DNA"/>
</dbReference>
<dbReference type="PROSITE" id="PS50871">
    <property type="entry name" value="C1Q"/>
    <property type="match status" value="1"/>
</dbReference>
<evidence type="ECO:0000313" key="5">
    <source>
        <dbReference type="Proteomes" id="UP000828390"/>
    </source>
</evidence>
<sequence length="133" mass="15053">MFNAHDIHVLSNNILSFPTVIYNEANSYNSSTGHFIAPVDGIYYFVVQICTQSGYPVSYFIEKGDSNMNGATRLLTTYQDTTPSTSCSSRSTYVKLRQNEHAWVLATTNYGDTYFDRHIGGYNMFMGMLIQEI</sequence>